<evidence type="ECO:0008006" key="3">
    <source>
        <dbReference type="Google" id="ProtNLM"/>
    </source>
</evidence>
<sequence>MHVAMQKRHPDSLVNLILASKPDDVVAQLERQIQQLHDQRLEIEAQHEVKLTRFRQQHERVVQQLRQQLESKPNMDDESVATVRRFYLAKIKRELALQRQLDDSENARRQLIHAFNLGNTTHPQGSNTTHPQDISAEVREKEAKDDQAHVAQAAMDALKDAHNAQMQQAKDIWHEELLHLSDKLSASQA</sequence>
<gene>
    <name evidence="1" type="ORF">DYB36_011795</name>
</gene>
<reference evidence="1 2" key="1">
    <citation type="submission" date="2018-08" db="EMBL/GenBank/DDBJ databases">
        <title>Aphanomyces genome sequencing and annotation.</title>
        <authorList>
            <person name="Minardi D."/>
            <person name="Oidtmann B."/>
            <person name="Van Der Giezen M."/>
            <person name="Studholme D.J."/>
        </authorList>
    </citation>
    <scope>NUCLEOTIDE SEQUENCE [LARGE SCALE GENOMIC DNA]</scope>
    <source>
        <strain evidence="1 2">Kv</strain>
    </source>
</reference>
<feature type="non-terminal residue" evidence="1">
    <location>
        <position position="189"/>
    </location>
</feature>
<dbReference type="VEuPathDB" id="FungiDB:H257_14363"/>
<dbReference type="Proteomes" id="UP000265427">
    <property type="component" value="Unassembled WGS sequence"/>
</dbReference>
<accession>A0A397BR22</accession>
<protein>
    <recommendedName>
        <fullName evidence="3">Centrosomal protein of 162 kDa</fullName>
    </recommendedName>
</protein>
<name>A0A397BR22_APHAT</name>
<dbReference type="EMBL" id="QUSZ01002769">
    <property type="protein sequence ID" value="RHY20997.1"/>
    <property type="molecule type" value="Genomic_DNA"/>
</dbReference>
<evidence type="ECO:0000313" key="2">
    <source>
        <dbReference type="Proteomes" id="UP000265427"/>
    </source>
</evidence>
<organism evidence="1 2">
    <name type="scientific">Aphanomyces astaci</name>
    <name type="common">Crayfish plague agent</name>
    <dbReference type="NCBI Taxonomy" id="112090"/>
    <lineage>
        <taxon>Eukaryota</taxon>
        <taxon>Sar</taxon>
        <taxon>Stramenopiles</taxon>
        <taxon>Oomycota</taxon>
        <taxon>Saprolegniomycetes</taxon>
        <taxon>Saprolegniales</taxon>
        <taxon>Verrucalvaceae</taxon>
        <taxon>Aphanomyces</taxon>
    </lineage>
</organism>
<dbReference type="AlphaFoldDB" id="A0A397BR22"/>
<comment type="caution">
    <text evidence="1">The sequence shown here is derived from an EMBL/GenBank/DDBJ whole genome shotgun (WGS) entry which is preliminary data.</text>
</comment>
<evidence type="ECO:0000313" key="1">
    <source>
        <dbReference type="EMBL" id="RHY20997.1"/>
    </source>
</evidence>
<proteinExistence type="predicted"/>